<protein>
    <submittedName>
        <fullName evidence="2">Uncharacterized protein</fullName>
    </submittedName>
</protein>
<dbReference type="Proteomes" id="UP001189429">
    <property type="component" value="Unassembled WGS sequence"/>
</dbReference>
<evidence type="ECO:0000313" key="3">
    <source>
        <dbReference type="Proteomes" id="UP001189429"/>
    </source>
</evidence>
<accession>A0ABN9T857</accession>
<proteinExistence type="predicted"/>
<keyword evidence="3" id="KW-1185">Reference proteome</keyword>
<evidence type="ECO:0000313" key="2">
    <source>
        <dbReference type="EMBL" id="CAK0841061.1"/>
    </source>
</evidence>
<gene>
    <name evidence="2" type="ORF">PCOR1329_LOCUS36356</name>
</gene>
<name>A0ABN9T857_9DINO</name>
<comment type="caution">
    <text evidence="2">The sequence shown here is derived from an EMBL/GenBank/DDBJ whole genome shotgun (WGS) entry which is preliminary data.</text>
</comment>
<reference evidence="2" key="1">
    <citation type="submission" date="2023-10" db="EMBL/GenBank/DDBJ databases">
        <authorList>
            <person name="Chen Y."/>
            <person name="Shah S."/>
            <person name="Dougan E. K."/>
            <person name="Thang M."/>
            <person name="Chan C."/>
        </authorList>
    </citation>
    <scope>NUCLEOTIDE SEQUENCE [LARGE SCALE GENOMIC DNA]</scope>
</reference>
<organism evidence="2 3">
    <name type="scientific">Prorocentrum cordatum</name>
    <dbReference type="NCBI Taxonomy" id="2364126"/>
    <lineage>
        <taxon>Eukaryota</taxon>
        <taxon>Sar</taxon>
        <taxon>Alveolata</taxon>
        <taxon>Dinophyceae</taxon>
        <taxon>Prorocentrales</taxon>
        <taxon>Prorocentraceae</taxon>
        <taxon>Prorocentrum</taxon>
    </lineage>
</organism>
<feature type="compositionally biased region" description="Polar residues" evidence="1">
    <location>
        <begin position="1"/>
        <end position="10"/>
    </location>
</feature>
<dbReference type="EMBL" id="CAUYUJ010014424">
    <property type="protein sequence ID" value="CAK0841061.1"/>
    <property type="molecule type" value="Genomic_DNA"/>
</dbReference>
<evidence type="ECO:0000256" key="1">
    <source>
        <dbReference type="SAM" id="MobiDB-lite"/>
    </source>
</evidence>
<feature type="region of interest" description="Disordered" evidence="1">
    <location>
        <begin position="1"/>
        <end position="89"/>
    </location>
</feature>
<feature type="compositionally biased region" description="Low complexity" evidence="1">
    <location>
        <begin position="48"/>
        <end position="66"/>
    </location>
</feature>
<sequence length="430" mass="44354">MPWPSFAQQRSQRHPRARGLPPDSCPHTGHAQEHHQRCGLPPSWATHAAAAAASAAGPRRAASGAASPPPPSAAAGWLDTPASPSVSAGTQLTINPCSARPPLVVGCCAACPAPSGFCTGAEGGRPAGQATHMSGYYASSPPVGYLSGAESGRQVDQATPWGGYSVPPPPVVYLADAEAGRPVDQATPWGGCCAPPPPVAYRADAEAGRQLDQATPSGGYGAPPPPITDSSVAGARGQADQATRSGGLRGRPPTAPPGTEAEADRAAPGGWMPPPPPLALRPEGPLLKEQRPSGAARAGGGQERAGATAGTGEGRHDQDADCLAAAVGATQWDILSSCGFLRVEEVQVKRRRRARRATYSHATSLTMFVSGLPGGERDQWLDPLLLSVKAVVERLTSFTCDIHCRKLYVSDAARDSVVHVDVRPYRARPV</sequence>
<feature type="region of interest" description="Disordered" evidence="1">
    <location>
        <begin position="211"/>
        <end position="317"/>
    </location>
</feature>